<dbReference type="InterPro" id="IPR036388">
    <property type="entry name" value="WH-like_DNA-bd_sf"/>
</dbReference>
<feature type="domain" description="RNA polymerase sigma-70 region 2" evidence="6">
    <location>
        <begin position="8"/>
        <end position="73"/>
    </location>
</feature>
<dbReference type="EMBL" id="JAJNOR010000006">
    <property type="protein sequence ID" value="MCD2493050.1"/>
    <property type="molecule type" value="Genomic_DNA"/>
</dbReference>
<protein>
    <submittedName>
        <fullName evidence="7">Sigma-70 family RNA polymerase sigma factor</fullName>
    </submittedName>
</protein>
<dbReference type="Gene3D" id="1.10.10.10">
    <property type="entry name" value="Winged helix-like DNA-binding domain superfamily/Winged helix DNA-binding domain"/>
    <property type="match status" value="1"/>
</dbReference>
<dbReference type="InterPro" id="IPR039425">
    <property type="entry name" value="RNA_pol_sigma-70-like"/>
</dbReference>
<dbReference type="InterPro" id="IPR013324">
    <property type="entry name" value="RNA_pol_sigma_r3/r4-like"/>
</dbReference>
<evidence type="ECO:0000256" key="1">
    <source>
        <dbReference type="ARBA" id="ARBA00010641"/>
    </source>
</evidence>
<evidence type="ECO:0000256" key="2">
    <source>
        <dbReference type="ARBA" id="ARBA00023015"/>
    </source>
</evidence>
<dbReference type="GO" id="GO:0003677">
    <property type="term" value="F:DNA binding"/>
    <property type="evidence" value="ECO:0007669"/>
    <property type="project" value="UniProtKB-KW"/>
</dbReference>
<keyword evidence="8" id="KW-1185">Reference proteome</keyword>
<evidence type="ECO:0000313" key="8">
    <source>
        <dbReference type="Proteomes" id="UP001299265"/>
    </source>
</evidence>
<reference evidence="7 8" key="1">
    <citation type="submission" date="2021-11" db="EMBL/GenBank/DDBJ databases">
        <title>Lacrimispora sp. nov. NSJ-141 isolated from human feces.</title>
        <authorList>
            <person name="Abdugheni R."/>
        </authorList>
    </citation>
    <scope>NUCLEOTIDE SEQUENCE [LARGE SCALE GENOMIC DNA]</scope>
    <source>
        <strain evidence="7 8">NSJ-141</strain>
    </source>
</reference>
<evidence type="ECO:0000256" key="4">
    <source>
        <dbReference type="ARBA" id="ARBA00023125"/>
    </source>
</evidence>
<dbReference type="PANTHER" id="PTHR43133:SF8">
    <property type="entry name" value="RNA POLYMERASE SIGMA FACTOR HI_1459-RELATED"/>
    <property type="match status" value="1"/>
</dbReference>
<sequence length="168" mass="19747">MDTMEVVYQKYAKAVYGFLLSRTNHPDLAEELTQEVFYQAVKSAGRFKEESSVLTWLCSIAGHVWCNYLRKRKQERTAGLEETDQQLSVCSAEDTAIGNWDSLRTLKALHRLEEPMREVMYLRLTANLSFREIGEIMERTENWARVNFYRGKEKIWKEVKKDEPENTV</sequence>
<name>A0AAP2RL70_9FIRM</name>
<keyword evidence="3" id="KW-0731">Sigma factor</keyword>
<keyword evidence="4" id="KW-0238">DNA-binding</keyword>
<dbReference type="InterPro" id="IPR013325">
    <property type="entry name" value="RNA_pol_sigma_r2"/>
</dbReference>
<evidence type="ECO:0000313" key="7">
    <source>
        <dbReference type="EMBL" id="MCD2493050.1"/>
    </source>
</evidence>
<keyword evidence="5" id="KW-0804">Transcription</keyword>
<dbReference type="GO" id="GO:0006352">
    <property type="term" value="P:DNA-templated transcription initiation"/>
    <property type="evidence" value="ECO:0007669"/>
    <property type="project" value="InterPro"/>
</dbReference>
<dbReference type="RefSeq" id="WP_231062920.1">
    <property type="nucleotide sequence ID" value="NZ_JAJNOR010000006.1"/>
</dbReference>
<dbReference type="Gene3D" id="1.10.1740.10">
    <property type="match status" value="1"/>
</dbReference>
<dbReference type="SUPFAM" id="SSF88659">
    <property type="entry name" value="Sigma3 and sigma4 domains of RNA polymerase sigma factors"/>
    <property type="match status" value="1"/>
</dbReference>
<keyword evidence="2" id="KW-0805">Transcription regulation</keyword>
<accession>A0AAP2RL70</accession>
<dbReference type="PANTHER" id="PTHR43133">
    <property type="entry name" value="RNA POLYMERASE ECF-TYPE SIGMA FACTO"/>
    <property type="match status" value="1"/>
</dbReference>
<dbReference type="GO" id="GO:0016987">
    <property type="term" value="F:sigma factor activity"/>
    <property type="evidence" value="ECO:0007669"/>
    <property type="project" value="UniProtKB-KW"/>
</dbReference>
<dbReference type="Pfam" id="PF04542">
    <property type="entry name" value="Sigma70_r2"/>
    <property type="match status" value="1"/>
</dbReference>
<evidence type="ECO:0000256" key="3">
    <source>
        <dbReference type="ARBA" id="ARBA00023082"/>
    </source>
</evidence>
<comment type="caution">
    <text evidence="7">The sequence shown here is derived from an EMBL/GenBank/DDBJ whole genome shotgun (WGS) entry which is preliminary data.</text>
</comment>
<organism evidence="7 8">
    <name type="scientific">Lientehia hominis</name>
    <dbReference type="NCBI Taxonomy" id="2897778"/>
    <lineage>
        <taxon>Bacteria</taxon>
        <taxon>Bacillati</taxon>
        <taxon>Bacillota</taxon>
        <taxon>Clostridia</taxon>
        <taxon>Lachnospirales</taxon>
        <taxon>Lachnospiraceae</taxon>
        <taxon>Lientehia</taxon>
    </lineage>
</organism>
<comment type="similarity">
    <text evidence="1">Belongs to the sigma-70 factor family. ECF subfamily.</text>
</comment>
<dbReference type="InterPro" id="IPR014284">
    <property type="entry name" value="RNA_pol_sigma-70_dom"/>
</dbReference>
<evidence type="ECO:0000256" key="5">
    <source>
        <dbReference type="ARBA" id="ARBA00023163"/>
    </source>
</evidence>
<evidence type="ECO:0000259" key="6">
    <source>
        <dbReference type="Pfam" id="PF04542"/>
    </source>
</evidence>
<dbReference type="AlphaFoldDB" id="A0AAP2RL70"/>
<dbReference type="InterPro" id="IPR007627">
    <property type="entry name" value="RNA_pol_sigma70_r2"/>
</dbReference>
<proteinExistence type="inferred from homology"/>
<dbReference type="Proteomes" id="UP001299265">
    <property type="component" value="Unassembled WGS sequence"/>
</dbReference>
<dbReference type="SUPFAM" id="SSF88946">
    <property type="entry name" value="Sigma2 domain of RNA polymerase sigma factors"/>
    <property type="match status" value="1"/>
</dbReference>
<gene>
    <name evidence="7" type="ORF">LQE92_10520</name>
</gene>
<dbReference type="NCBIfam" id="TIGR02937">
    <property type="entry name" value="sigma70-ECF"/>
    <property type="match status" value="1"/>
</dbReference>